<gene>
    <name evidence="1" type="ORF">SJ2017_0654</name>
</gene>
<dbReference type="InterPro" id="IPR047111">
    <property type="entry name" value="YbaP-like"/>
</dbReference>
<reference evidence="1 2" key="1">
    <citation type="submission" date="2017-03" db="EMBL/GenBank/DDBJ databases">
        <title>Genome sequencing of Shewanella japonica KCTC 22435.</title>
        <authorList>
            <person name="Kim K.M."/>
        </authorList>
    </citation>
    <scope>NUCLEOTIDE SEQUENCE [LARGE SCALE GENOMIC DNA]</scope>
    <source>
        <strain evidence="1 2">KCTC 22435</strain>
    </source>
</reference>
<proteinExistence type="predicted"/>
<organism evidence="1 2">
    <name type="scientific">Shewanella japonica</name>
    <dbReference type="NCBI Taxonomy" id="93973"/>
    <lineage>
        <taxon>Bacteria</taxon>
        <taxon>Pseudomonadati</taxon>
        <taxon>Pseudomonadota</taxon>
        <taxon>Gammaproteobacteria</taxon>
        <taxon>Alteromonadales</taxon>
        <taxon>Shewanellaceae</taxon>
        <taxon>Shewanella</taxon>
    </lineage>
</organism>
<sequence>MGLTSELPLKITATLLTRLRFIFVGVVLALALAVNASAAETDKPPFFKASYQNKQIYLLGSIHIGKADFYPLPLQIEQSFVESDALVIEADVTKANIQQLLQQYGFAKGKQADIASLYPAFCGKNQTMCDGLKPLATWLQANQIGVGRFAELGFSPEAGVDVTFVARDPAKPLLELESVEFQFDLISSFSDKTQAQLLDEAINATDDEMLELISAWRSGDHQALADIMEHQAEESDELLTKLLWQRNHTMTQRIIEILQDSHYQRLFVIVGAGHVVGQQALPELLRNAGADVIDCWKMICNEYR</sequence>
<evidence type="ECO:0000313" key="1">
    <source>
        <dbReference type="EMBL" id="ARD20992.1"/>
    </source>
</evidence>
<name>A0ABN4YCJ8_9GAMM</name>
<dbReference type="CDD" id="cd14789">
    <property type="entry name" value="Tiki"/>
    <property type="match status" value="1"/>
</dbReference>
<dbReference type="InterPro" id="IPR002816">
    <property type="entry name" value="TraB/PrgY/GumN_fam"/>
</dbReference>
<dbReference type="PANTHER" id="PTHR40590:SF1">
    <property type="entry name" value="CYTOPLASMIC PROTEIN"/>
    <property type="match status" value="1"/>
</dbReference>
<dbReference type="Pfam" id="PF01963">
    <property type="entry name" value="TraB_PrgY_gumN"/>
    <property type="match status" value="1"/>
</dbReference>
<accession>A0ABN4YCJ8</accession>
<protein>
    <submittedName>
        <fullName evidence="1">TraB/GumN family protein</fullName>
    </submittedName>
</protein>
<evidence type="ECO:0000313" key="2">
    <source>
        <dbReference type="Proteomes" id="UP000191820"/>
    </source>
</evidence>
<keyword evidence="2" id="KW-1185">Reference proteome</keyword>
<dbReference type="EMBL" id="CP020472">
    <property type="protein sequence ID" value="ARD20992.1"/>
    <property type="molecule type" value="Genomic_DNA"/>
</dbReference>
<dbReference type="RefSeq" id="WP_080914870.1">
    <property type="nucleotide sequence ID" value="NZ_CP020472.1"/>
</dbReference>
<dbReference type="PANTHER" id="PTHR40590">
    <property type="entry name" value="CYTOPLASMIC PROTEIN-RELATED"/>
    <property type="match status" value="1"/>
</dbReference>
<dbReference type="Proteomes" id="UP000191820">
    <property type="component" value="Chromosome"/>
</dbReference>